<accession>A0ABR4QEG2</accession>
<dbReference type="InterPro" id="IPR035940">
    <property type="entry name" value="CAP_sf"/>
</dbReference>
<comment type="caution">
    <text evidence="2">The sequence shown here is derived from an EMBL/GenBank/DDBJ whole genome shotgun (WGS) entry which is preliminary data.</text>
</comment>
<dbReference type="Gene3D" id="3.40.33.10">
    <property type="entry name" value="CAP"/>
    <property type="match status" value="1"/>
</dbReference>
<protein>
    <submittedName>
        <fullName evidence="2">Cysteine-rich secretory protein LCCL domain-containing 1</fullName>
    </submittedName>
</protein>
<feature type="chain" id="PRO_5045439481" evidence="1">
    <location>
        <begin position="17"/>
        <end position="129"/>
    </location>
</feature>
<keyword evidence="3" id="KW-1185">Reference proteome</keyword>
<reference evidence="2 3" key="1">
    <citation type="journal article" date="2022" name="Front. Cell. Infect. Microbiol.">
        <title>The Genomes of Two Strains of Taenia crassiceps the Animal Model for the Study of Human Cysticercosis.</title>
        <authorList>
            <person name="Bobes R.J."/>
            <person name="Estrada K."/>
            <person name="Rios-Valencia D.G."/>
            <person name="Calderon-Gallegos A."/>
            <person name="de la Torre P."/>
            <person name="Carrero J.C."/>
            <person name="Sanchez-Flores A."/>
            <person name="Laclette J.P."/>
        </authorList>
    </citation>
    <scope>NUCLEOTIDE SEQUENCE [LARGE SCALE GENOMIC DNA]</scope>
    <source>
        <strain evidence="2">WFUcys</strain>
    </source>
</reference>
<sequence length="129" mass="14696">MAKFVYSLVLITLVASEAPTAEERKALLDFHNSKRETVRPIAANMLKMVVWATSEELGCAVERCDSIKPDWPKPVFLLACQYKPPGNYIGMKPYMSSLGLRASSSSYLLPHVGNLHLWNEQKFWRRIIK</sequence>
<evidence type="ECO:0000313" key="3">
    <source>
        <dbReference type="Proteomes" id="UP001651158"/>
    </source>
</evidence>
<evidence type="ECO:0000256" key="1">
    <source>
        <dbReference type="SAM" id="SignalP"/>
    </source>
</evidence>
<evidence type="ECO:0000313" key="2">
    <source>
        <dbReference type="EMBL" id="KAL5107815.1"/>
    </source>
</evidence>
<dbReference type="InterPro" id="IPR018244">
    <property type="entry name" value="Allrgn_V5/Tpx1_CS"/>
</dbReference>
<dbReference type="Proteomes" id="UP001651158">
    <property type="component" value="Unassembled WGS sequence"/>
</dbReference>
<dbReference type="SUPFAM" id="SSF55797">
    <property type="entry name" value="PR-1-like"/>
    <property type="match status" value="2"/>
</dbReference>
<name>A0ABR4QEG2_9CEST</name>
<dbReference type="EMBL" id="JAKROA010000004">
    <property type="protein sequence ID" value="KAL5107815.1"/>
    <property type="molecule type" value="Genomic_DNA"/>
</dbReference>
<feature type="signal peptide" evidence="1">
    <location>
        <begin position="1"/>
        <end position="16"/>
    </location>
</feature>
<organism evidence="2 3">
    <name type="scientific">Taenia crassiceps</name>
    <dbReference type="NCBI Taxonomy" id="6207"/>
    <lineage>
        <taxon>Eukaryota</taxon>
        <taxon>Metazoa</taxon>
        <taxon>Spiralia</taxon>
        <taxon>Lophotrochozoa</taxon>
        <taxon>Platyhelminthes</taxon>
        <taxon>Cestoda</taxon>
        <taxon>Eucestoda</taxon>
        <taxon>Cyclophyllidea</taxon>
        <taxon>Taeniidae</taxon>
        <taxon>Taenia</taxon>
    </lineage>
</organism>
<proteinExistence type="predicted"/>
<keyword evidence="1" id="KW-0732">Signal</keyword>
<dbReference type="PROSITE" id="PS01010">
    <property type="entry name" value="CRISP_2"/>
    <property type="match status" value="1"/>
</dbReference>
<gene>
    <name evidence="2" type="ORF">TcWFU_005987</name>
</gene>